<reference evidence="1 2" key="1">
    <citation type="submission" date="2019-03" db="EMBL/GenBank/DDBJ databases">
        <title>Freshwater and sediment microbial communities from various areas in North America, analyzing microbe dynamics in response to fracking.</title>
        <authorList>
            <person name="Lamendella R."/>
        </authorList>
    </citation>
    <scope>NUCLEOTIDE SEQUENCE [LARGE SCALE GENOMIC DNA]</scope>
    <source>
        <strain evidence="1 2">114D</strain>
    </source>
</reference>
<protein>
    <recommendedName>
        <fullName evidence="3">6-bladed beta-propeller protein</fullName>
    </recommendedName>
</protein>
<organism evidence="1 2">
    <name type="scientific">Sunxiuqinia elliptica</name>
    <dbReference type="NCBI Taxonomy" id="655355"/>
    <lineage>
        <taxon>Bacteria</taxon>
        <taxon>Pseudomonadati</taxon>
        <taxon>Bacteroidota</taxon>
        <taxon>Bacteroidia</taxon>
        <taxon>Marinilabiliales</taxon>
        <taxon>Prolixibacteraceae</taxon>
        <taxon>Sunxiuqinia</taxon>
    </lineage>
</organism>
<dbReference type="EMBL" id="SNWI01000007">
    <property type="protein sequence ID" value="TDN98955.1"/>
    <property type="molecule type" value="Genomic_DNA"/>
</dbReference>
<sequence>MEIFDNGHLFLAQKGVGSNIEHLWSISDTLGNIVSQKKNTLPTFQTNIGSKGGVFQSGEGFSYWIDHNDTIFSISPNFSFRPSYVFTLGEHRWSNKNVNVYSLKEHIEKRKKFYTPHFFIETQKYLISQYAFKEKNSYVFLNKETHKTLTCDFNWKTTIREGIPNNFDNGIMFNVESYFNQGQSEFLIGVIFPYQLKAHVASDAFKNSTPLYPEKKKELERLANSLDQNDNPVLMLLELKQ</sequence>
<accession>A0A4R6GW37</accession>
<evidence type="ECO:0008006" key="3">
    <source>
        <dbReference type="Google" id="ProtNLM"/>
    </source>
</evidence>
<comment type="caution">
    <text evidence="1">The sequence shown here is derived from an EMBL/GenBank/DDBJ whole genome shotgun (WGS) entry which is preliminary data.</text>
</comment>
<dbReference type="AlphaFoldDB" id="A0A4R6GW37"/>
<proteinExistence type="predicted"/>
<gene>
    <name evidence="1" type="ORF">DET52_10783</name>
</gene>
<evidence type="ECO:0000313" key="2">
    <source>
        <dbReference type="Proteomes" id="UP000294848"/>
    </source>
</evidence>
<evidence type="ECO:0000313" key="1">
    <source>
        <dbReference type="EMBL" id="TDN98955.1"/>
    </source>
</evidence>
<name>A0A4R6GW37_9BACT</name>
<dbReference type="Proteomes" id="UP000294848">
    <property type="component" value="Unassembled WGS sequence"/>
</dbReference>